<protein>
    <submittedName>
        <fullName evidence="2">Uncharacterized protein</fullName>
    </submittedName>
</protein>
<gene>
    <name evidence="2" type="ORF">OPV22_023975</name>
</gene>
<name>A0AAV8QT85_ENSVE</name>
<organism evidence="2 3">
    <name type="scientific">Ensete ventricosum</name>
    <name type="common">Abyssinian banana</name>
    <name type="synonym">Musa ensete</name>
    <dbReference type="NCBI Taxonomy" id="4639"/>
    <lineage>
        <taxon>Eukaryota</taxon>
        <taxon>Viridiplantae</taxon>
        <taxon>Streptophyta</taxon>
        <taxon>Embryophyta</taxon>
        <taxon>Tracheophyta</taxon>
        <taxon>Spermatophyta</taxon>
        <taxon>Magnoliopsida</taxon>
        <taxon>Liliopsida</taxon>
        <taxon>Zingiberales</taxon>
        <taxon>Musaceae</taxon>
        <taxon>Ensete</taxon>
    </lineage>
</organism>
<keyword evidence="3" id="KW-1185">Reference proteome</keyword>
<reference evidence="2 3" key="1">
    <citation type="submission" date="2022-12" db="EMBL/GenBank/DDBJ databases">
        <title>Chromosome-scale assembly of the Ensete ventricosum genome.</title>
        <authorList>
            <person name="Dussert Y."/>
            <person name="Stocks J."/>
            <person name="Wendawek A."/>
            <person name="Woldeyes F."/>
            <person name="Nichols R.A."/>
            <person name="Borrell J.S."/>
        </authorList>
    </citation>
    <scope>NUCLEOTIDE SEQUENCE [LARGE SCALE GENOMIC DNA]</scope>
    <source>
        <strain evidence="3">cv. Maze</strain>
        <tissue evidence="2">Seeds</tissue>
    </source>
</reference>
<sequence>MSLNLMASRPSVRSRGGHDGDGDRGLYPQYFCCRRGLRSRQRLPVVLVFQVNNAVDISQQALHHCRLVVCKGFRIRSCMYG</sequence>
<proteinExistence type="predicted"/>
<dbReference type="Proteomes" id="UP001222027">
    <property type="component" value="Unassembled WGS sequence"/>
</dbReference>
<accession>A0AAV8QT85</accession>
<comment type="caution">
    <text evidence="2">The sequence shown here is derived from an EMBL/GenBank/DDBJ whole genome shotgun (WGS) entry which is preliminary data.</text>
</comment>
<dbReference type="AlphaFoldDB" id="A0AAV8QT85"/>
<evidence type="ECO:0000313" key="2">
    <source>
        <dbReference type="EMBL" id="KAJ8480248.1"/>
    </source>
</evidence>
<feature type="region of interest" description="Disordered" evidence="1">
    <location>
        <begin position="1"/>
        <end position="23"/>
    </location>
</feature>
<evidence type="ECO:0000256" key="1">
    <source>
        <dbReference type="SAM" id="MobiDB-lite"/>
    </source>
</evidence>
<evidence type="ECO:0000313" key="3">
    <source>
        <dbReference type="Proteomes" id="UP001222027"/>
    </source>
</evidence>
<dbReference type="EMBL" id="JAQQAF010000006">
    <property type="protein sequence ID" value="KAJ8480248.1"/>
    <property type="molecule type" value="Genomic_DNA"/>
</dbReference>